<dbReference type="SMART" id="SM00421">
    <property type="entry name" value="HTH_LUXR"/>
    <property type="match status" value="1"/>
</dbReference>
<dbReference type="InterPro" id="IPR016032">
    <property type="entry name" value="Sig_transdc_resp-reg_C-effctor"/>
</dbReference>
<dbReference type="PRINTS" id="PR00038">
    <property type="entry name" value="HTHLUXR"/>
</dbReference>
<dbReference type="Proteomes" id="UP000572051">
    <property type="component" value="Unassembled WGS sequence"/>
</dbReference>
<dbReference type="InterPro" id="IPR000792">
    <property type="entry name" value="Tscrpt_reg_LuxR_C"/>
</dbReference>
<feature type="domain" description="HTH luxR-type" evidence="3">
    <location>
        <begin position="866"/>
        <end position="928"/>
    </location>
</feature>
<dbReference type="InterPro" id="IPR041664">
    <property type="entry name" value="AAA_16"/>
</dbReference>
<dbReference type="Gene3D" id="1.10.10.10">
    <property type="entry name" value="Winged helix-like DNA-binding domain superfamily/Winged helix DNA-binding domain"/>
    <property type="match status" value="1"/>
</dbReference>
<dbReference type="AlphaFoldDB" id="A0A7Z0EIQ3"/>
<accession>A0A7Z0EIQ3</accession>
<dbReference type="Pfam" id="PF13191">
    <property type="entry name" value="AAA_16"/>
    <property type="match status" value="1"/>
</dbReference>
<reference evidence="4 5" key="1">
    <citation type="submission" date="2020-07" db="EMBL/GenBank/DDBJ databases">
        <title>Sequencing the genomes of 1000 actinobacteria strains.</title>
        <authorList>
            <person name="Klenk H.-P."/>
        </authorList>
    </citation>
    <scope>NUCLEOTIDE SEQUENCE [LARGE SCALE GENOMIC DNA]</scope>
    <source>
        <strain evidence="4 5">DSM 44442</strain>
    </source>
</reference>
<evidence type="ECO:0000256" key="2">
    <source>
        <dbReference type="SAM" id="MobiDB-lite"/>
    </source>
</evidence>
<evidence type="ECO:0000313" key="4">
    <source>
        <dbReference type="EMBL" id="NYJ32619.1"/>
    </source>
</evidence>
<dbReference type="RefSeq" id="WP_179820518.1">
    <property type="nucleotide sequence ID" value="NZ_JACCFS010000001.1"/>
</dbReference>
<dbReference type="GO" id="GO:0003677">
    <property type="term" value="F:DNA binding"/>
    <property type="evidence" value="ECO:0007669"/>
    <property type="project" value="UniProtKB-KW"/>
</dbReference>
<evidence type="ECO:0000256" key="1">
    <source>
        <dbReference type="ARBA" id="ARBA00023125"/>
    </source>
</evidence>
<dbReference type="Pfam" id="PF00196">
    <property type="entry name" value="GerE"/>
    <property type="match status" value="1"/>
</dbReference>
<evidence type="ECO:0000259" key="3">
    <source>
        <dbReference type="PROSITE" id="PS50043"/>
    </source>
</evidence>
<keyword evidence="1 4" id="KW-0238">DNA-binding</keyword>
<dbReference type="InterPro" id="IPR036388">
    <property type="entry name" value="WH-like_DNA-bd_sf"/>
</dbReference>
<dbReference type="EMBL" id="JACCFS010000001">
    <property type="protein sequence ID" value="NYJ32619.1"/>
    <property type="molecule type" value="Genomic_DNA"/>
</dbReference>
<dbReference type="InterPro" id="IPR039420">
    <property type="entry name" value="WalR-like"/>
</dbReference>
<organism evidence="4 5">
    <name type="scientific">Nocardiopsis aegyptia</name>
    <dbReference type="NCBI Taxonomy" id="220378"/>
    <lineage>
        <taxon>Bacteria</taxon>
        <taxon>Bacillati</taxon>
        <taxon>Actinomycetota</taxon>
        <taxon>Actinomycetes</taxon>
        <taxon>Streptosporangiales</taxon>
        <taxon>Nocardiopsidaceae</taxon>
        <taxon>Nocardiopsis</taxon>
    </lineage>
</organism>
<dbReference type="GO" id="GO:0006355">
    <property type="term" value="P:regulation of DNA-templated transcription"/>
    <property type="evidence" value="ECO:0007669"/>
    <property type="project" value="InterPro"/>
</dbReference>
<dbReference type="SUPFAM" id="SSF46894">
    <property type="entry name" value="C-terminal effector domain of the bipartite response regulators"/>
    <property type="match status" value="1"/>
</dbReference>
<dbReference type="CDD" id="cd06170">
    <property type="entry name" value="LuxR_C_like"/>
    <property type="match status" value="1"/>
</dbReference>
<dbReference type="PANTHER" id="PTHR43214:SF42">
    <property type="entry name" value="TRANSCRIPTIONAL REGULATORY PROTEIN DESR"/>
    <property type="match status" value="1"/>
</dbReference>
<proteinExistence type="predicted"/>
<protein>
    <submittedName>
        <fullName evidence="4">DNA-binding NarL/FixJ family response regulator</fullName>
    </submittedName>
</protein>
<comment type="caution">
    <text evidence="4">The sequence shown here is derived from an EMBL/GenBank/DDBJ whole genome shotgun (WGS) entry which is preliminary data.</text>
</comment>
<sequence length="928" mass="98724">MTRVPPSTRVAPLYGRDQELAATRDLLRAARSGRSRILLVRGEPGSGRSALLAHTRAEAPDFTVLAAHATPAERHLALAGLHQLLRPAMPYLPRLPAAQRDALQRSLEYGRTDRPFLVSVAALGLITEIAAEHPVLICVDDVHLLDAPSREVLAFAGRRLADEGVAALLSAASGSYEAPGGVPVLDLRPLDRESTGRLIDAAAAPDPPAEAVRAELARLARGNPGAALELLAAAGPDERSGATDLGRPPRSHGDLTDAYTRRARRLHASVRHRLLRLAAASGTPAPVPAARPGSAREEDDPAPWWGPAADAGLVRRDAGRITLAHPLVGPALYHGLPAPERHAAHAALARHSPADAAWHRAAARTDPDETTAAELCLAARERMGRRGHAPASVLFERAADLTPVAAARATRLAESARAAWLSGNHRRTLRLLDRVGDELPALGEAAGPVRDHVELVRADMELRSGVAIAAFQRLRSFADHRPHHDSALALRALHQAGEACCLSGDHTRYFATAERALALHGSGHRPQDRLLLDYMAGKAALFQGRHTEGVAALRRVTAAADGTDDPQHLLLGGIAGLLCGDNLGASALAGRAADHARRTGATSLVPRALEFLTYAELWLGRLSLAESCATEGLRLAEATGQDNCAGHHRAGLALLAAIHGEEEVCRDRAHAALALADSHDLGLPAGLASWALALLDLGLGRVDEAASRLASLHRAGPGRSHTAVHLLSTPHLVEATMRGAATEPGADRTGAVHAAVATFERWAEATGEASARALALRCRALLGSGRESTELFVRAVDLHASGYCDLELARTQLLFGSHLRRERGPVRAREHLTAALETFELLGARPWAEQARAELRATRGRPARGERDPVRQLSPQQLQIARHVATGSTNREVAALLFLSPRTVDHHLRNIYAKLGIRSRVELARLVG</sequence>
<dbReference type="PROSITE" id="PS50043">
    <property type="entry name" value="HTH_LUXR_2"/>
    <property type="match status" value="1"/>
</dbReference>
<dbReference type="PANTHER" id="PTHR43214">
    <property type="entry name" value="TWO-COMPONENT RESPONSE REGULATOR"/>
    <property type="match status" value="1"/>
</dbReference>
<name>A0A7Z0EIQ3_9ACTN</name>
<dbReference type="PROSITE" id="PS00622">
    <property type="entry name" value="HTH_LUXR_1"/>
    <property type="match status" value="1"/>
</dbReference>
<dbReference type="InterPro" id="IPR027417">
    <property type="entry name" value="P-loop_NTPase"/>
</dbReference>
<dbReference type="SUPFAM" id="SSF52540">
    <property type="entry name" value="P-loop containing nucleoside triphosphate hydrolases"/>
    <property type="match status" value="1"/>
</dbReference>
<evidence type="ECO:0000313" key="5">
    <source>
        <dbReference type="Proteomes" id="UP000572051"/>
    </source>
</evidence>
<gene>
    <name evidence="4" type="ORF">HNR10_000500</name>
</gene>
<feature type="region of interest" description="Disordered" evidence="2">
    <location>
        <begin position="279"/>
        <end position="303"/>
    </location>
</feature>
<keyword evidence="5" id="KW-1185">Reference proteome</keyword>